<sequence length="95" mass="10470">MATMSLTFPLPSPWAKAFVVHSDFHSAQWGSLLFALTWTKKDLAGWLRAQPAARLNALNSVGDRPQTGGAAQKEGPKKFAPPWYLTRLLFKGSTQ</sequence>
<proteinExistence type="predicted"/>
<gene>
    <name evidence="2" type="ORF">C8F04DRAFT_1253495</name>
</gene>
<organism evidence="2 3">
    <name type="scientific">Mycena alexandri</name>
    <dbReference type="NCBI Taxonomy" id="1745969"/>
    <lineage>
        <taxon>Eukaryota</taxon>
        <taxon>Fungi</taxon>
        <taxon>Dikarya</taxon>
        <taxon>Basidiomycota</taxon>
        <taxon>Agaricomycotina</taxon>
        <taxon>Agaricomycetes</taxon>
        <taxon>Agaricomycetidae</taxon>
        <taxon>Agaricales</taxon>
        <taxon>Marasmiineae</taxon>
        <taxon>Mycenaceae</taxon>
        <taxon>Mycena</taxon>
    </lineage>
</organism>
<protein>
    <submittedName>
        <fullName evidence="2">Uncharacterized protein</fullName>
    </submittedName>
</protein>
<accession>A0AAD6T9L6</accession>
<dbReference type="AlphaFoldDB" id="A0AAD6T9L6"/>
<dbReference type="EMBL" id="JARJCM010000019">
    <property type="protein sequence ID" value="KAJ7040990.1"/>
    <property type="molecule type" value="Genomic_DNA"/>
</dbReference>
<name>A0AAD6T9L6_9AGAR</name>
<evidence type="ECO:0000313" key="2">
    <source>
        <dbReference type="EMBL" id="KAJ7040990.1"/>
    </source>
</evidence>
<evidence type="ECO:0000313" key="3">
    <source>
        <dbReference type="Proteomes" id="UP001218188"/>
    </source>
</evidence>
<dbReference type="Proteomes" id="UP001218188">
    <property type="component" value="Unassembled WGS sequence"/>
</dbReference>
<evidence type="ECO:0000256" key="1">
    <source>
        <dbReference type="SAM" id="MobiDB-lite"/>
    </source>
</evidence>
<feature type="region of interest" description="Disordered" evidence="1">
    <location>
        <begin position="59"/>
        <end position="78"/>
    </location>
</feature>
<comment type="caution">
    <text evidence="2">The sequence shown here is derived from an EMBL/GenBank/DDBJ whole genome shotgun (WGS) entry which is preliminary data.</text>
</comment>
<keyword evidence="3" id="KW-1185">Reference proteome</keyword>
<reference evidence="2" key="1">
    <citation type="submission" date="2023-03" db="EMBL/GenBank/DDBJ databases">
        <title>Massive genome expansion in bonnet fungi (Mycena s.s.) driven by repeated elements and novel gene families across ecological guilds.</title>
        <authorList>
            <consortium name="Lawrence Berkeley National Laboratory"/>
            <person name="Harder C.B."/>
            <person name="Miyauchi S."/>
            <person name="Viragh M."/>
            <person name="Kuo A."/>
            <person name="Thoen E."/>
            <person name="Andreopoulos B."/>
            <person name="Lu D."/>
            <person name="Skrede I."/>
            <person name="Drula E."/>
            <person name="Henrissat B."/>
            <person name="Morin E."/>
            <person name="Kohler A."/>
            <person name="Barry K."/>
            <person name="LaButti K."/>
            <person name="Morin E."/>
            <person name="Salamov A."/>
            <person name="Lipzen A."/>
            <person name="Mereny Z."/>
            <person name="Hegedus B."/>
            <person name="Baldrian P."/>
            <person name="Stursova M."/>
            <person name="Weitz H."/>
            <person name="Taylor A."/>
            <person name="Grigoriev I.V."/>
            <person name="Nagy L.G."/>
            <person name="Martin F."/>
            <person name="Kauserud H."/>
        </authorList>
    </citation>
    <scope>NUCLEOTIDE SEQUENCE</scope>
    <source>
        <strain evidence="2">CBHHK200</strain>
    </source>
</reference>